<organism evidence="1 2">
    <name type="scientific">Moraxella catarrhalis</name>
    <name type="common">Branhamella catarrhalis</name>
    <dbReference type="NCBI Taxonomy" id="480"/>
    <lineage>
        <taxon>Bacteria</taxon>
        <taxon>Pseudomonadati</taxon>
        <taxon>Pseudomonadota</taxon>
        <taxon>Gammaproteobacteria</taxon>
        <taxon>Moraxellales</taxon>
        <taxon>Moraxellaceae</taxon>
        <taxon>Moraxella</taxon>
    </lineage>
</organism>
<accession>A0A7Z1A3N0</accession>
<name>A0A7Z1A3N0_MORCA</name>
<dbReference type="EMBL" id="LXHE01000014">
    <property type="protein sequence ID" value="OAV00406.1"/>
    <property type="molecule type" value="Genomic_DNA"/>
</dbReference>
<evidence type="ECO:0000313" key="1">
    <source>
        <dbReference type="EMBL" id="OAV00406.1"/>
    </source>
</evidence>
<sequence>MMLICYYTAVGMMMKSVIDMTLYHQLTALITKNQRSLKSKCDT</sequence>
<dbReference type="AlphaFoldDB" id="A0A7Z1A3N0"/>
<comment type="caution">
    <text evidence="1">The sequence shown here is derived from an EMBL/GenBank/DDBJ whole genome shotgun (WGS) entry which is preliminary data.</text>
</comment>
<dbReference type="Proteomes" id="UP000078446">
    <property type="component" value="Unassembled WGS sequence"/>
</dbReference>
<gene>
    <name evidence="1" type="ORF">AO382_1556</name>
</gene>
<proteinExistence type="predicted"/>
<protein>
    <submittedName>
        <fullName evidence="1">Uncharacterized protein</fullName>
    </submittedName>
</protein>
<reference evidence="1 2" key="1">
    <citation type="journal article" date="2016" name="Genome Biol. Evol.">
        <title>Comparative Genomic Analyses of the Moraxella catarrhalis Serosensitive and Seroresistant Lineages Demonstrate Their Independent Evolution.</title>
        <authorList>
            <person name="Earl J.P."/>
            <person name="de Vries S.P."/>
            <person name="Ahmed A."/>
            <person name="Powell E."/>
            <person name="Schultz M.P."/>
            <person name="Hermans P.W."/>
            <person name="Hill D.J."/>
            <person name="Zhou Z."/>
            <person name="Constantinidou C.I."/>
            <person name="Hu F.Z."/>
            <person name="Bootsma H.J."/>
            <person name="Ehrlich G.D."/>
        </authorList>
    </citation>
    <scope>NUCLEOTIDE SEQUENCE [LARGE SCALE GENOMIC DNA]</scope>
    <source>
        <strain evidence="1 2">Z7574</strain>
    </source>
</reference>
<evidence type="ECO:0000313" key="2">
    <source>
        <dbReference type="Proteomes" id="UP000078446"/>
    </source>
</evidence>